<evidence type="ECO:0000313" key="4">
    <source>
        <dbReference type="EMBL" id="NYF80954.1"/>
    </source>
</evidence>
<reference evidence="4 5" key="1">
    <citation type="submission" date="2020-07" db="EMBL/GenBank/DDBJ databases">
        <title>Genomic Encyclopedia of Type Strains, Phase IV (KMG-V): Genome sequencing to study the core and pangenomes of soil and plant-associated prokaryotes.</title>
        <authorList>
            <person name="Whitman W."/>
        </authorList>
    </citation>
    <scope>NUCLEOTIDE SEQUENCE [LARGE SCALE GENOMIC DNA]</scope>
    <source>
        <strain evidence="4 5">X4EP2</strain>
    </source>
</reference>
<dbReference type="InterPro" id="IPR013783">
    <property type="entry name" value="Ig-like_fold"/>
</dbReference>
<dbReference type="InterPro" id="IPR035986">
    <property type="entry name" value="PKD_dom_sf"/>
</dbReference>
<accession>A0A7Y9PJK6</accession>
<organism evidence="4 5">
    <name type="scientific">Granulicella arctica</name>
    <dbReference type="NCBI Taxonomy" id="940613"/>
    <lineage>
        <taxon>Bacteria</taxon>
        <taxon>Pseudomonadati</taxon>
        <taxon>Acidobacteriota</taxon>
        <taxon>Terriglobia</taxon>
        <taxon>Terriglobales</taxon>
        <taxon>Acidobacteriaceae</taxon>
        <taxon>Granulicella</taxon>
    </lineage>
</organism>
<feature type="signal peptide" evidence="2">
    <location>
        <begin position="1"/>
        <end position="28"/>
    </location>
</feature>
<dbReference type="InterPro" id="IPR007110">
    <property type="entry name" value="Ig-like_dom"/>
</dbReference>
<proteinExistence type="predicted"/>
<dbReference type="Gene3D" id="2.60.40.10">
    <property type="entry name" value="Immunoglobulins"/>
    <property type="match status" value="2"/>
</dbReference>
<evidence type="ECO:0000256" key="2">
    <source>
        <dbReference type="SAM" id="SignalP"/>
    </source>
</evidence>
<dbReference type="EMBL" id="JACCCW010000002">
    <property type="protein sequence ID" value="NYF80954.1"/>
    <property type="molecule type" value="Genomic_DNA"/>
</dbReference>
<evidence type="ECO:0000256" key="1">
    <source>
        <dbReference type="SAM" id="MobiDB-lite"/>
    </source>
</evidence>
<keyword evidence="2" id="KW-0732">Signal</keyword>
<dbReference type="RefSeq" id="WP_179492706.1">
    <property type="nucleotide sequence ID" value="NZ_JACCCW010000002.1"/>
</dbReference>
<name>A0A7Y9PJK6_9BACT</name>
<evidence type="ECO:0000313" key="5">
    <source>
        <dbReference type="Proteomes" id="UP000589520"/>
    </source>
</evidence>
<dbReference type="Pfam" id="PF00691">
    <property type="entry name" value="OmpA"/>
    <property type="match status" value="1"/>
</dbReference>
<feature type="region of interest" description="Disordered" evidence="1">
    <location>
        <begin position="333"/>
        <end position="353"/>
    </location>
</feature>
<feature type="domain" description="Ig-like" evidence="3">
    <location>
        <begin position="195"/>
        <end position="348"/>
    </location>
</feature>
<dbReference type="Proteomes" id="UP000589520">
    <property type="component" value="Unassembled WGS sequence"/>
</dbReference>
<dbReference type="InterPro" id="IPR036737">
    <property type="entry name" value="OmpA-like_sf"/>
</dbReference>
<sequence>MVYRPLYSFGRFVLAACAVSLGVASLGAQTTPSTTAPAGPNLSRVDVFLGYSYYGAHGMVKPEGISYSSINVGGTVSGAYYFNKYVGMEVALVAHPDGNNDSLYTGSAGPIFRAHMQNYTLFAHANAGGAYLGGPNQNDEAPVISGVPSYYEPNTWGPTLAVGGGMDYDLPFFNNRFSLRLFQADYRYVHADFGPQISSTPGTASGLLGGRANIGAAELSTGIVTHFGSIVPPPPVTYSCAVSPTTVYPGDPITATGTALNLNPKKTASYTWTADGGTVAGTSSTANIDTKSAAPGTYTVKGHVSEGNKPAEQADCTAQYTVKPFDPPTISCSASPSSLNPGDSSTITASGVSPQNRPLTYSYSSTAGSVSGTSSTATLSTAGAAPGTITVTCNVVDDKGQTASSTTTVTVAAPPVPQVLTSNLCSINFDRDKRRPTRVNNEAKACLDDIALNLQRTSDAKIAVIGNAAGDEKEGKKFASERAINTKEYLVKEKGIDASRVTVYTGSQDGKTVNTTLIPAGANFDASSYAPVDESAPKAPEHHKHHKM</sequence>
<dbReference type="SUPFAM" id="SSF103088">
    <property type="entry name" value="OmpA-like"/>
    <property type="match status" value="1"/>
</dbReference>
<gene>
    <name evidence="4" type="ORF">HDF17_003274</name>
</gene>
<dbReference type="PROSITE" id="PS50835">
    <property type="entry name" value="IG_LIKE"/>
    <property type="match status" value="1"/>
</dbReference>
<dbReference type="AlphaFoldDB" id="A0A7Y9PJK6"/>
<comment type="caution">
    <text evidence="4">The sequence shown here is derived from an EMBL/GenBank/DDBJ whole genome shotgun (WGS) entry which is preliminary data.</text>
</comment>
<feature type="region of interest" description="Disordered" evidence="1">
    <location>
        <begin position="529"/>
        <end position="548"/>
    </location>
</feature>
<dbReference type="SUPFAM" id="SSF49299">
    <property type="entry name" value="PKD domain"/>
    <property type="match status" value="2"/>
</dbReference>
<feature type="chain" id="PRO_5030715374" evidence="2">
    <location>
        <begin position="29"/>
        <end position="548"/>
    </location>
</feature>
<dbReference type="Gene3D" id="3.30.1330.60">
    <property type="entry name" value="OmpA-like domain"/>
    <property type="match status" value="1"/>
</dbReference>
<keyword evidence="5" id="KW-1185">Reference proteome</keyword>
<dbReference type="InterPro" id="IPR006665">
    <property type="entry name" value="OmpA-like"/>
</dbReference>
<evidence type="ECO:0000259" key="3">
    <source>
        <dbReference type="PROSITE" id="PS50835"/>
    </source>
</evidence>
<protein>
    <submittedName>
        <fullName evidence="4">Outer membrane protein OmpA-like peptidoglycan-associated protein</fullName>
    </submittedName>
</protein>